<proteinExistence type="predicted"/>
<sequence>MPGHAPTRRAWLLGQLGLMFGFGAGTGALAQPGPSLAPAPSAGAANGPRWLAAWAVAERDYRRQMVAPGLPTRAPRVFNDQTVRLRISPALGGRQWRVRLSNRWALEPLLIDQASLALATGGAALSPRTVVPLRFGGQPGLTLAPGATAWSNAVQLPARAGQTLALSFHIARPFSVAAGYPVQREGGACWLLPGNQCLQPRPQGAQAQDWAPALSALDVMAPRDARLLVAFGDSLTEGGGAADTTELGSYPQRLAVRLRDQRPSVSVVNTGLGGNRLLREGVGDSALQRFEREVLQQSGVTHALVLIGINDLGFGTANGERSPLAPAAQLADAPQLIAGLQKLQAAAQARGVKLLLGTLMPFGGAPTWSEHNEAQRQAVNRWIRGRQDVAGVVDFDAATRDAAHPLRLRPAFDSGDHLHLNAAGLAAMADAVDLEELRE</sequence>
<dbReference type="RefSeq" id="WP_271430122.1">
    <property type="nucleotide sequence ID" value="NZ_JAQIPB010000012.1"/>
</dbReference>
<dbReference type="Proteomes" id="UP001212602">
    <property type="component" value="Unassembled WGS sequence"/>
</dbReference>
<dbReference type="InterPro" id="IPR008265">
    <property type="entry name" value="Lipase_GDSL_AS"/>
</dbReference>
<gene>
    <name evidence="2" type="ORF">PGB34_21340</name>
</gene>
<dbReference type="GO" id="GO:0006629">
    <property type="term" value="P:lipid metabolic process"/>
    <property type="evidence" value="ECO:0007669"/>
    <property type="project" value="InterPro"/>
</dbReference>
<dbReference type="AlphaFoldDB" id="A0AAE3T156"/>
<keyword evidence="3" id="KW-1185">Reference proteome</keyword>
<comment type="caution">
    <text evidence="2">The sequence shown here is derived from an EMBL/GenBank/DDBJ whole genome shotgun (WGS) entry which is preliminary data.</text>
</comment>
<dbReference type="PANTHER" id="PTHR43784">
    <property type="entry name" value="GDSL-LIKE LIPASE/ACYLHYDROLASE, PUTATIVE (AFU_ORTHOLOGUE AFUA_2G00820)-RELATED"/>
    <property type="match status" value="1"/>
</dbReference>
<dbReference type="InterPro" id="IPR036514">
    <property type="entry name" value="SGNH_hydro_sf"/>
</dbReference>
<dbReference type="PANTHER" id="PTHR43784:SF2">
    <property type="entry name" value="GDSL-LIKE LIPASE_ACYLHYDROLASE, PUTATIVE (AFU_ORTHOLOGUE AFUA_2G00820)-RELATED"/>
    <property type="match status" value="1"/>
</dbReference>
<dbReference type="SUPFAM" id="SSF52266">
    <property type="entry name" value="SGNH hydrolase"/>
    <property type="match status" value="1"/>
</dbReference>
<dbReference type="EMBL" id="JAQIPB010000012">
    <property type="protein sequence ID" value="MDA7418922.1"/>
    <property type="molecule type" value="Genomic_DNA"/>
</dbReference>
<feature type="domain" description="SGNH hydrolase-type esterase" evidence="1">
    <location>
        <begin position="230"/>
        <end position="425"/>
    </location>
</feature>
<dbReference type="Gene3D" id="3.40.50.1110">
    <property type="entry name" value="SGNH hydrolase"/>
    <property type="match status" value="1"/>
</dbReference>
<dbReference type="Pfam" id="PF13472">
    <property type="entry name" value="Lipase_GDSL_2"/>
    <property type="match status" value="1"/>
</dbReference>
<name>A0AAE3T156_9BURK</name>
<dbReference type="InterPro" id="IPR013830">
    <property type="entry name" value="SGNH_hydro"/>
</dbReference>
<protein>
    <submittedName>
        <fullName evidence="2">GDSL-type esterase/lipase family protein</fullName>
    </submittedName>
</protein>
<reference evidence="2" key="1">
    <citation type="submission" date="2023-01" db="EMBL/GenBank/DDBJ databases">
        <title>Xenophilus mangrovi sp. nov., isolated from soil of Mangrove nature reserve.</title>
        <authorList>
            <person name="Xu S."/>
            <person name="Liu Z."/>
            <person name="Xu Y."/>
        </authorList>
    </citation>
    <scope>NUCLEOTIDE SEQUENCE</scope>
    <source>
        <strain evidence="2">YW8</strain>
    </source>
</reference>
<accession>A0AAE3T156</accession>
<evidence type="ECO:0000313" key="3">
    <source>
        <dbReference type="Proteomes" id="UP001212602"/>
    </source>
</evidence>
<dbReference type="InterPro" id="IPR053140">
    <property type="entry name" value="GDSL_Rv0518-like"/>
</dbReference>
<dbReference type="GO" id="GO:0016298">
    <property type="term" value="F:lipase activity"/>
    <property type="evidence" value="ECO:0007669"/>
    <property type="project" value="InterPro"/>
</dbReference>
<dbReference type="PROSITE" id="PS01098">
    <property type="entry name" value="LIPASE_GDSL_SER"/>
    <property type="match status" value="1"/>
</dbReference>
<evidence type="ECO:0000313" key="2">
    <source>
        <dbReference type="EMBL" id="MDA7418922.1"/>
    </source>
</evidence>
<organism evidence="2 3">
    <name type="scientific">Xenophilus arseniciresistens</name>
    <dbReference type="NCBI Taxonomy" id="1283306"/>
    <lineage>
        <taxon>Bacteria</taxon>
        <taxon>Pseudomonadati</taxon>
        <taxon>Pseudomonadota</taxon>
        <taxon>Betaproteobacteria</taxon>
        <taxon>Burkholderiales</taxon>
        <taxon>Comamonadaceae</taxon>
        <taxon>Xenophilus</taxon>
    </lineage>
</organism>
<evidence type="ECO:0000259" key="1">
    <source>
        <dbReference type="Pfam" id="PF13472"/>
    </source>
</evidence>